<comment type="caution">
    <text evidence="2">The sequence shown here is derived from an EMBL/GenBank/DDBJ whole genome shotgun (WGS) entry which is preliminary data.</text>
</comment>
<reference evidence="2" key="1">
    <citation type="submission" date="2022-11" db="EMBL/GenBank/DDBJ databases">
        <title>Parathalassolutuus dongxingensis gen. nov., sp. nov., a novel member of family Oceanospirillaceae isolated from a coastal shrimp pond in Guangxi, China.</title>
        <authorList>
            <person name="Chen H."/>
        </authorList>
    </citation>
    <scope>NUCLEOTIDE SEQUENCE</scope>
    <source>
        <strain evidence="2">G-43</strain>
    </source>
</reference>
<feature type="region of interest" description="Disordered" evidence="1">
    <location>
        <begin position="21"/>
        <end position="40"/>
    </location>
</feature>
<gene>
    <name evidence="2" type="ORF">OUO13_07895</name>
</gene>
<proteinExistence type="predicted"/>
<dbReference type="EMBL" id="JAPNOA010000022">
    <property type="protein sequence ID" value="MCY0965105.1"/>
    <property type="molecule type" value="Genomic_DNA"/>
</dbReference>
<sequence>MNIRLIAVWVAAGLTACGGGGSGGGTGSGGSNTSASWDGSSLSERQAQLAPYNATLITRVHSNDPNITPNYTPIGVFQDVWRRDGQVWARYLHKRGTSDSKPAGMVFRVKTPETVQTSMDLDAVDGFMLGGIRTVYSQTVLSSVTLDRTLWDGNTPYLVQGWTIDSVYHYSRRIVPDAGGSLQGSVTGGYYSGSSSDLLWPVGDVDYGFGCSIVAFRPGWASGGGASWVVGPIAADGPVNETAGTRQYQTLTLGTLISDPTWYTYSEAYALPTVSCDHAPDNGSVLSAFVWPTGTADANTTYSGRAGLFRFENGAYSLIAESDNMDNLAWVPSPFAGADPLPVSVKIRIDSTDPDRPYLLLGLHTSTNDWQIRVLQLDNGELVQRMLVDVGGNGPLNWDTVGTDTVAMHNGKLILYRAGGDNSTTYQLAIAAAGDTRMTEWKSGLLDNASVTMIKSEGGKLYLGLQRNETESFLQFIGELVEVN</sequence>
<dbReference type="AlphaFoldDB" id="A0A9X3ISB7"/>
<organism evidence="2 3">
    <name type="scientific">Parathalassolituus penaei</name>
    <dbReference type="NCBI Taxonomy" id="2997323"/>
    <lineage>
        <taxon>Bacteria</taxon>
        <taxon>Pseudomonadati</taxon>
        <taxon>Pseudomonadota</taxon>
        <taxon>Gammaproteobacteria</taxon>
        <taxon>Oceanospirillales</taxon>
        <taxon>Oceanospirillaceae</taxon>
        <taxon>Parathalassolituus</taxon>
    </lineage>
</organism>
<dbReference type="PROSITE" id="PS51257">
    <property type="entry name" value="PROKAR_LIPOPROTEIN"/>
    <property type="match status" value="1"/>
</dbReference>
<evidence type="ECO:0000313" key="3">
    <source>
        <dbReference type="Proteomes" id="UP001150830"/>
    </source>
</evidence>
<evidence type="ECO:0000256" key="1">
    <source>
        <dbReference type="SAM" id="MobiDB-lite"/>
    </source>
</evidence>
<feature type="compositionally biased region" description="Gly residues" evidence="1">
    <location>
        <begin position="21"/>
        <end position="30"/>
    </location>
</feature>
<name>A0A9X3ISB7_9GAMM</name>
<dbReference type="RefSeq" id="WP_283173322.1">
    <property type="nucleotide sequence ID" value="NZ_JAPNOA010000022.1"/>
</dbReference>
<evidence type="ECO:0000313" key="2">
    <source>
        <dbReference type="EMBL" id="MCY0965105.1"/>
    </source>
</evidence>
<dbReference type="Proteomes" id="UP001150830">
    <property type="component" value="Unassembled WGS sequence"/>
</dbReference>
<protein>
    <submittedName>
        <fullName evidence="2">Uncharacterized protein</fullName>
    </submittedName>
</protein>
<keyword evidence="3" id="KW-1185">Reference proteome</keyword>
<accession>A0A9X3ISB7</accession>